<evidence type="ECO:0000313" key="1">
    <source>
        <dbReference type="EMBL" id="KKK65725.1"/>
    </source>
</evidence>
<accession>A0A0F8XWT0</accession>
<feature type="non-terminal residue" evidence="1">
    <location>
        <position position="141"/>
    </location>
</feature>
<dbReference type="EMBL" id="LAZR01060411">
    <property type="protein sequence ID" value="KKK65725.1"/>
    <property type="molecule type" value="Genomic_DNA"/>
</dbReference>
<evidence type="ECO:0008006" key="2">
    <source>
        <dbReference type="Google" id="ProtNLM"/>
    </source>
</evidence>
<organism evidence="1">
    <name type="scientific">marine sediment metagenome</name>
    <dbReference type="NCBI Taxonomy" id="412755"/>
    <lineage>
        <taxon>unclassified sequences</taxon>
        <taxon>metagenomes</taxon>
        <taxon>ecological metagenomes</taxon>
    </lineage>
</organism>
<name>A0A0F8XWT0_9ZZZZ</name>
<protein>
    <recommendedName>
        <fullName evidence="2">BioF2-like acetyltransferase domain-containing protein</fullName>
    </recommendedName>
</protein>
<reference evidence="1" key="1">
    <citation type="journal article" date="2015" name="Nature">
        <title>Complex archaea that bridge the gap between prokaryotes and eukaryotes.</title>
        <authorList>
            <person name="Spang A."/>
            <person name="Saw J.H."/>
            <person name="Jorgensen S.L."/>
            <person name="Zaremba-Niedzwiedzka K."/>
            <person name="Martijn J."/>
            <person name="Lind A.E."/>
            <person name="van Eijk R."/>
            <person name="Schleper C."/>
            <person name="Guy L."/>
            <person name="Ettema T.J."/>
        </authorList>
    </citation>
    <scope>NUCLEOTIDE SEQUENCE</scope>
</reference>
<proteinExistence type="predicted"/>
<sequence>MSEILAASQYDEWDAFVRQAKGGTIFHYTWYLAHLAPDIRVQVLRDKSGRINAGMILAVTSFLGTKAVRGTALNACNGPLILPSGKQNLVAVASEEKNLMLRLLASCPRLGMYDFTMPSEWRDMMPFLWNGFDATICCTYR</sequence>
<comment type="caution">
    <text evidence="1">The sequence shown here is derived from an EMBL/GenBank/DDBJ whole genome shotgun (WGS) entry which is preliminary data.</text>
</comment>
<dbReference type="AlphaFoldDB" id="A0A0F8XWT0"/>
<gene>
    <name evidence="1" type="ORF">LCGC14_2971270</name>
</gene>